<keyword evidence="3" id="KW-1185">Reference proteome</keyword>
<evidence type="ECO:0000256" key="1">
    <source>
        <dbReference type="SAM" id="MobiDB-lite"/>
    </source>
</evidence>
<proteinExistence type="predicted"/>
<feature type="region of interest" description="Disordered" evidence="1">
    <location>
        <begin position="74"/>
        <end position="122"/>
    </location>
</feature>
<dbReference type="Proteomes" id="UP001145742">
    <property type="component" value="Unassembled WGS sequence"/>
</dbReference>
<name>A0ABQ9D376_9PASS</name>
<reference evidence="2" key="1">
    <citation type="submission" date="2019-10" db="EMBL/GenBank/DDBJ databases">
        <authorList>
            <person name="Soares A.E.R."/>
            <person name="Aleixo A."/>
            <person name="Schneider P."/>
            <person name="Miyaki C.Y."/>
            <person name="Schneider M.P."/>
            <person name="Mello C."/>
            <person name="Vasconcelos A.T.R."/>
        </authorList>
    </citation>
    <scope>NUCLEOTIDE SEQUENCE</scope>
    <source>
        <tissue evidence="2">Muscle</tissue>
    </source>
</reference>
<evidence type="ECO:0000313" key="3">
    <source>
        <dbReference type="Proteomes" id="UP001145742"/>
    </source>
</evidence>
<feature type="compositionally biased region" description="Polar residues" evidence="1">
    <location>
        <begin position="111"/>
        <end position="122"/>
    </location>
</feature>
<comment type="caution">
    <text evidence="2">The sequence shown here is derived from an EMBL/GenBank/DDBJ whole genome shotgun (WGS) entry which is preliminary data.</text>
</comment>
<sequence>MIGWLNSSDIRTSTIPFSQLKQCKAGFQVQSTVPALRPRSLSIQWPQRSTSFMIHGDEIFYDTPEVLVPQCIPKPPDMPRGQEIPSANDLLRGQEGAAQSMSVPEEDGQKTTRSGGARSTSIPIQLAQALDMQLLIAKEAKDEFSSLDPPATAELHP</sequence>
<accession>A0ABQ9D376</accession>
<protein>
    <submittedName>
        <fullName evidence="2">Uncharacterized protein</fullName>
    </submittedName>
</protein>
<organism evidence="2 3">
    <name type="scientific">Willisornis vidua</name>
    <name type="common">Xingu scale-backed antbird</name>
    <dbReference type="NCBI Taxonomy" id="1566151"/>
    <lineage>
        <taxon>Eukaryota</taxon>
        <taxon>Metazoa</taxon>
        <taxon>Chordata</taxon>
        <taxon>Craniata</taxon>
        <taxon>Vertebrata</taxon>
        <taxon>Euteleostomi</taxon>
        <taxon>Archelosauria</taxon>
        <taxon>Archosauria</taxon>
        <taxon>Dinosauria</taxon>
        <taxon>Saurischia</taxon>
        <taxon>Theropoda</taxon>
        <taxon>Coelurosauria</taxon>
        <taxon>Aves</taxon>
        <taxon>Neognathae</taxon>
        <taxon>Neoaves</taxon>
        <taxon>Telluraves</taxon>
        <taxon>Australaves</taxon>
        <taxon>Passeriformes</taxon>
        <taxon>Thamnophilidae</taxon>
        <taxon>Willisornis</taxon>
    </lineage>
</organism>
<evidence type="ECO:0000313" key="2">
    <source>
        <dbReference type="EMBL" id="KAJ7414248.1"/>
    </source>
</evidence>
<gene>
    <name evidence="2" type="ORF">WISP_85118</name>
</gene>
<dbReference type="EMBL" id="WHWB01034078">
    <property type="protein sequence ID" value="KAJ7414248.1"/>
    <property type="molecule type" value="Genomic_DNA"/>
</dbReference>